<dbReference type="EMBL" id="CP022098">
    <property type="protein sequence ID" value="ATB42447.1"/>
    <property type="molecule type" value="Genomic_DNA"/>
</dbReference>
<dbReference type="PANTHER" id="PTHR46496:SF1">
    <property type="entry name" value="ZEAXANTHIN EPOXIDASE, CHLOROPLASTIC"/>
    <property type="match status" value="1"/>
</dbReference>
<dbReference type="Pfam" id="PF01494">
    <property type="entry name" value="FAD_binding_3"/>
    <property type="match status" value="1"/>
</dbReference>
<dbReference type="Proteomes" id="UP000217257">
    <property type="component" value="Chromosome"/>
</dbReference>
<keyword evidence="2" id="KW-0285">Flavoprotein</keyword>
<evidence type="ECO:0000259" key="5">
    <source>
        <dbReference type="Pfam" id="PF01494"/>
    </source>
</evidence>
<organism evidence="6 7">
    <name type="scientific">Cystobacter fuscus</name>
    <dbReference type="NCBI Taxonomy" id="43"/>
    <lineage>
        <taxon>Bacteria</taxon>
        <taxon>Pseudomonadati</taxon>
        <taxon>Myxococcota</taxon>
        <taxon>Myxococcia</taxon>
        <taxon>Myxococcales</taxon>
        <taxon>Cystobacterineae</taxon>
        <taxon>Archangiaceae</taxon>
        <taxon>Cystobacter</taxon>
    </lineage>
</organism>
<reference evidence="6 7" key="1">
    <citation type="submission" date="2017-06" db="EMBL/GenBank/DDBJ databases">
        <title>Sequencing and comparative analysis of myxobacterial genomes.</title>
        <authorList>
            <person name="Rupp O."/>
            <person name="Goesmann A."/>
            <person name="Sogaard-Andersen L."/>
        </authorList>
    </citation>
    <scope>NUCLEOTIDE SEQUENCE [LARGE SCALE GENOMIC DNA]</scope>
    <source>
        <strain evidence="6 7">DSM 52655</strain>
    </source>
</reference>
<evidence type="ECO:0000313" key="6">
    <source>
        <dbReference type="EMBL" id="ATB42447.1"/>
    </source>
</evidence>
<dbReference type="GO" id="GO:0071949">
    <property type="term" value="F:FAD binding"/>
    <property type="evidence" value="ECO:0007669"/>
    <property type="project" value="InterPro"/>
</dbReference>
<dbReference type="InterPro" id="IPR002938">
    <property type="entry name" value="FAD-bd"/>
</dbReference>
<evidence type="ECO:0000256" key="1">
    <source>
        <dbReference type="ARBA" id="ARBA00001974"/>
    </source>
</evidence>
<comment type="cofactor">
    <cofactor evidence="1">
        <name>FAD</name>
        <dbReference type="ChEBI" id="CHEBI:57692"/>
    </cofactor>
</comment>
<sequence length="388" mass="42666">MHTAKRKALIIGGGLGGLTAALSLHQRGWQVEVFEQAPQLREVGSGLMLSPNAMSVLFGLGLRHAVERGVVVTQAEMCSWRGTALMKVRTEELPCEGAPPVLFHRAAVHGVLSEALGDGIPVHLGARLARFEEDGAGVVAHFEDGREARGDVLVGADGLRSVVRAQLHPGERLRYAGQPCWRGLARGFAHPGLPRGMLRETQGSGARFGMGHVREDVVYWFAVADWPEGQPVPGGDKAFLQEVFRTAHAPIPQLIAATDEADLLRNDLLDRLPIEQWGRGRVTLLGDAAHPMMPNLGQGACSAIEDGGVLAQVLSGTEDVERGLRDYEARRRERTAWLQQTSWRFGVIAQWKHPLAVWMREQSIRLAPASVMRRQYEQLWGWRLDANR</sequence>
<dbReference type="PRINTS" id="PR00420">
    <property type="entry name" value="RNGMNOXGNASE"/>
</dbReference>
<accession>A0A250JG41</accession>
<dbReference type="InterPro" id="IPR036188">
    <property type="entry name" value="FAD/NAD-bd_sf"/>
</dbReference>
<keyword evidence="4" id="KW-0560">Oxidoreductase</keyword>
<dbReference type="GO" id="GO:0016491">
    <property type="term" value="F:oxidoreductase activity"/>
    <property type="evidence" value="ECO:0007669"/>
    <property type="project" value="UniProtKB-KW"/>
</dbReference>
<name>A0A250JG41_9BACT</name>
<dbReference type="Gene3D" id="3.50.50.60">
    <property type="entry name" value="FAD/NAD(P)-binding domain"/>
    <property type="match status" value="1"/>
</dbReference>
<gene>
    <name evidence="6" type="ORF">CYFUS_007925</name>
</gene>
<keyword evidence="3" id="KW-0274">FAD</keyword>
<feature type="domain" description="FAD-binding" evidence="5">
    <location>
        <begin position="7"/>
        <end position="336"/>
    </location>
</feature>
<protein>
    <submittedName>
        <fullName evidence="6">FAD-dependent oxidoreductase</fullName>
    </submittedName>
</protein>
<dbReference type="RefSeq" id="WP_157758936.1">
    <property type="nucleotide sequence ID" value="NZ_CP022098.1"/>
</dbReference>
<dbReference type="KEGG" id="cfus:CYFUS_007925"/>
<evidence type="ECO:0000313" key="7">
    <source>
        <dbReference type="Proteomes" id="UP000217257"/>
    </source>
</evidence>
<dbReference type="PANTHER" id="PTHR46496">
    <property type="match status" value="1"/>
</dbReference>
<dbReference type="SUPFAM" id="SSF51905">
    <property type="entry name" value="FAD/NAD(P)-binding domain"/>
    <property type="match status" value="1"/>
</dbReference>
<dbReference type="AlphaFoldDB" id="A0A250JG41"/>
<evidence type="ECO:0000256" key="3">
    <source>
        <dbReference type="ARBA" id="ARBA00022827"/>
    </source>
</evidence>
<evidence type="ECO:0000256" key="2">
    <source>
        <dbReference type="ARBA" id="ARBA00022630"/>
    </source>
</evidence>
<proteinExistence type="predicted"/>
<evidence type="ECO:0000256" key="4">
    <source>
        <dbReference type="ARBA" id="ARBA00023002"/>
    </source>
</evidence>